<dbReference type="EMBL" id="KN832876">
    <property type="protein sequence ID" value="KIN01139.1"/>
    <property type="molecule type" value="Genomic_DNA"/>
</dbReference>
<dbReference type="InParanoid" id="A0A0C3CQ30"/>
<feature type="compositionally biased region" description="Basic and acidic residues" evidence="2">
    <location>
        <begin position="552"/>
        <end position="573"/>
    </location>
</feature>
<dbReference type="FunFam" id="2.20.70.10:FF:000049">
    <property type="entry name" value="Transcription elongation regulator 1-like"/>
    <property type="match status" value="1"/>
</dbReference>
<evidence type="ECO:0000256" key="2">
    <source>
        <dbReference type="SAM" id="MobiDB-lite"/>
    </source>
</evidence>
<dbReference type="SUPFAM" id="SSF81698">
    <property type="entry name" value="FF domain"/>
    <property type="match status" value="1"/>
</dbReference>
<dbReference type="CDD" id="cd00201">
    <property type="entry name" value="WW"/>
    <property type="match status" value="1"/>
</dbReference>
<dbReference type="PANTHER" id="PTHR15377">
    <property type="entry name" value="TRANSCRIPTION ELONGATION REGULATOR 1"/>
    <property type="match status" value="1"/>
</dbReference>
<protein>
    <recommendedName>
        <fullName evidence="3">WW domain-containing protein</fullName>
    </recommendedName>
</protein>
<dbReference type="SUPFAM" id="SSF51045">
    <property type="entry name" value="WW domain"/>
    <property type="match status" value="2"/>
</dbReference>
<accession>A0A0C3CQ30</accession>
<name>A0A0C3CQ30_OIDMZ</name>
<feature type="region of interest" description="Disordered" evidence="2">
    <location>
        <begin position="547"/>
        <end position="573"/>
    </location>
</feature>
<dbReference type="Pfam" id="PF00397">
    <property type="entry name" value="WW"/>
    <property type="match status" value="1"/>
</dbReference>
<dbReference type="PANTHER" id="PTHR15377:SF3">
    <property type="entry name" value="WW DOMAIN-CONTAINING PROTEIN"/>
    <property type="match status" value="1"/>
</dbReference>
<evidence type="ECO:0000256" key="1">
    <source>
        <dbReference type="ARBA" id="ARBA00022737"/>
    </source>
</evidence>
<dbReference type="HOGENOM" id="CLU_013872_1_0_1"/>
<feature type="region of interest" description="Disordered" evidence="2">
    <location>
        <begin position="478"/>
        <end position="533"/>
    </location>
</feature>
<dbReference type="AlphaFoldDB" id="A0A0C3CQ30"/>
<dbReference type="FunFam" id="1.10.10.440:FF:000035">
    <property type="entry name" value="Putative ff domain protein"/>
    <property type="match status" value="1"/>
</dbReference>
<proteinExistence type="predicted"/>
<dbReference type="InterPro" id="IPR036517">
    <property type="entry name" value="FF_domain_sf"/>
</dbReference>
<dbReference type="STRING" id="913774.A0A0C3CQ30"/>
<feature type="compositionally biased region" description="Basic and acidic residues" evidence="2">
    <location>
        <begin position="199"/>
        <end position="209"/>
    </location>
</feature>
<dbReference type="Gene3D" id="2.20.70.10">
    <property type="match status" value="2"/>
</dbReference>
<feature type="region of interest" description="Disordered" evidence="2">
    <location>
        <begin position="199"/>
        <end position="258"/>
    </location>
</feature>
<dbReference type="InterPro" id="IPR036020">
    <property type="entry name" value="WW_dom_sf"/>
</dbReference>
<feature type="compositionally biased region" description="Basic and acidic residues" evidence="2">
    <location>
        <begin position="495"/>
        <end position="533"/>
    </location>
</feature>
<organism evidence="4 5">
    <name type="scientific">Oidiodendron maius (strain Zn)</name>
    <dbReference type="NCBI Taxonomy" id="913774"/>
    <lineage>
        <taxon>Eukaryota</taxon>
        <taxon>Fungi</taxon>
        <taxon>Dikarya</taxon>
        <taxon>Ascomycota</taxon>
        <taxon>Pezizomycotina</taxon>
        <taxon>Leotiomycetes</taxon>
        <taxon>Leotiomycetes incertae sedis</taxon>
        <taxon>Myxotrichaceae</taxon>
        <taxon>Oidiodendron</taxon>
    </lineage>
</organism>
<feature type="compositionally biased region" description="Acidic residues" evidence="2">
    <location>
        <begin position="210"/>
        <end position="231"/>
    </location>
</feature>
<dbReference type="Gene3D" id="1.10.10.440">
    <property type="entry name" value="FF domain"/>
    <property type="match status" value="1"/>
</dbReference>
<dbReference type="OrthoDB" id="410044at2759"/>
<dbReference type="GO" id="GO:0005634">
    <property type="term" value="C:nucleus"/>
    <property type="evidence" value="ECO:0007669"/>
    <property type="project" value="TreeGrafter"/>
</dbReference>
<dbReference type="PROSITE" id="PS01159">
    <property type="entry name" value="WW_DOMAIN_1"/>
    <property type="match status" value="1"/>
</dbReference>
<gene>
    <name evidence="4" type="ORF">OIDMADRAFT_163352</name>
</gene>
<dbReference type="InterPro" id="IPR045148">
    <property type="entry name" value="TCRG1-like"/>
</dbReference>
<dbReference type="SMART" id="SM00456">
    <property type="entry name" value="WW"/>
    <property type="match status" value="2"/>
</dbReference>
<dbReference type="Pfam" id="PF01846">
    <property type="entry name" value="FF"/>
    <property type="match status" value="1"/>
</dbReference>
<dbReference type="GO" id="GO:0070063">
    <property type="term" value="F:RNA polymerase binding"/>
    <property type="evidence" value="ECO:0007669"/>
    <property type="project" value="InterPro"/>
</dbReference>
<dbReference type="GO" id="GO:0003712">
    <property type="term" value="F:transcription coregulator activity"/>
    <property type="evidence" value="ECO:0007669"/>
    <property type="project" value="TreeGrafter"/>
</dbReference>
<dbReference type="PROSITE" id="PS50020">
    <property type="entry name" value="WW_DOMAIN_2"/>
    <property type="match status" value="1"/>
</dbReference>
<evidence type="ECO:0000313" key="5">
    <source>
        <dbReference type="Proteomes" id="UP000054321"/>
    </source>
</evidence>
<reference evidence="4 5" key="1">
    <citation type="submission" date="2014-04" db="EMBL/GenBank/DDBJ databases">
        <authorList>
            <consortium name="DOE Joint Genome Institute"/>
            <person name="Kuo A."/>
            <person name="Martino E."/>
            <person name="Perotto S."/>
            <person name="Kohler A."/>
            <person name="Nagy L.G."/>
            <person name="Floudas D."/>
            <person name="Copeland A."/>
            <person name="Barry K.W."/>
            <person name="Cichocki N."/>
            <person name="Veneault-Fourrey C."/>
            <person name="LaButti K."/>
            <person name="Lindquist E.A."/>
            <person name="Lipzen A."/>
            <person name="Lundell T."/>
            <person name="Morin E."/>
            <person name="Murat C."/>
            <person name="Sun H."/>
            <person name="Tunlid A."/>
            <person name="Henrissat B."/>
            <person name="Grigoriev I.V."/>
            <person name="Hibbett D.S."/>
            <person name="Martin F."/>
            <person name="Nordberg H.P."/>
            <person name="Cantor M.N."/>
            <person name="Hua S.X."/>
        </authorList>
    </citation>
    <scope>NUCLEOTIDE SEQUENCE [LARGE SCALE GENOMIC DNA]</scope>
    <source>
        <strain evidence="4 5">Zn</strain>
    </source>
</reference>
<evidence type="ECO:0000259" key="3">
    <source>
        <dbReference type="PROSITE" id="PS50020"/>
    </source>
</evidence>
<evidence type="ECO:0000313" key="4">
    <source>
        <dbReference type="EMBL" id="KIN01139.1"/>
    </source>
</evidence>
<dbReference type="Proteomes" id="UP000054321">
    <property type="component" value="Unassembled WGS sequence"/>
</dbReference>
<feature type="domain" description="WW" evidence="3">
    <location>
        <begin position="12"/>
        <end position="45"/>
    </location>
</feature>
<keyword evidence="1" id="KW-0677">Repeat</keyword>
<keyword evidence="5" id="KW-1185">Reference proteome</keyword>
<dbReference type="InterPro" id="IPR001202">
    <property type="entry name" value="WW_dom"/>
</dbReference>
<feature type="region of interest" description="Disordered" evidence="2">
    <location>
        <begin position="1"/>
        <end position="57"/>
    </location>
</feature>
<dbReference type="InterPro" id="IPR002713">
    <property type="entry name" value="FF_domain"/>
</dbReference>
<feature type="compositionally biased region" description="Acidic residues" evidence="2">
    <location>
        <begin position="242"/>
        <end position="258"/>
    </location>
</feature>
<feature type="compositionally biased region" description="Basic and acidic residues" evidence="2">
    <location>
        <begin position="232"/>
        <end position="241"/>
    </location>
</feature>
<reference evidence="5" key="2">
    <citation type="submission" date="2015-01" db="EMBL/GenBank/DDBJ databases">
        <title>Evolutionary Origins and Diversification of the Mycorrhizal Mutualists.</title>
        <authorList>
            <consortium name="DOE Joint Genome Institute"/>
            <consortium name="Mycorrhizal Genomics Consortium"/>
            <person name="Kohler A."/>
            <person name="Kuo A."/>
            <person name="Nagy L.G."/>
            <person name="Floudas D."/>
            <person name="Copeland A."/>
            <person name="Barry K.W."/>
            <person name="Cichocki N."/>
            <person name="Veneault-Fourrey C."/>
            <person name="LaButti K."/>
            <person name="Lindquist E.A."/>
            <person name="Lipzen A."/>
            <person name="Lundell T."/>
            <person name="Morin E."/>
            <person name="Murat C."/>
            <person name="Riley R."/>
            <person name="Ohm R."/>
            <person name="Sun H."/>
            <person name="Tunlid A."/>
            <person name="Henrissat B."/>
            <person name="Grigoriev I.V."/>
            <person name="Hibbett D.S."/>
            <person name="Martin F."/>
        </authorList>
    </citation>
    <scope>NUCLEOTIDE SEQUENCE [LARGE SCALE GENOMIC DNA]</scope>
    <source>
        <strain evidence="5">Zn</strain>
    </source>
</reference>
<feature type="region of interest" description="Disordered" evidence="2">
    <location>
        <begin position="94"/>
        <end position="124"/>
    </location>
</feature>
<sequence>MLKSTHKSVAPPPLPEGWTEHKAPTGHSYYYNAATKQSTYTRPNPPPAASILQSTPFDPSQSFLQYQTIGSPKPSAGVTSDRFPLQSHLQGRGAFHGQKAGRGGHYGSRNTRAQPTDKPISRHPIPGCEPWVLVHTKLGRRFVYNSQKDESFWRIPDKLKEGILALDQLRIKEKAKAQQIPTEPTPATIAPSAIDQLDKAGRGDEKIGDGELDSSEYEEVEVTDDEGEDDENPPKRQRTGDDAQDEQSEPVEFNEDDIAYQLAAMGEEYGLDPGEYDDGNMDEWKEGVGGLELTEEDSIALFKDLLNDSGVNPYSPWEKIVEEGKLVDDTRYTTLTTMKARKETWDEWSRDKIKQLRALRAKEEKKDPRIPYLTFLQNHATPKLYWPEFKRKFKKEPEMRDSSLADKDREKFYREHISRLKLPQSSLKADLIALLQAQPLSALNNATIASHLPPAVLSDIRYISLASDTRDMVIESHIQSLPPPPGSTEEEDSEEAAKARMDKLRRQKALEDRERKVAEEKRRQQRHLEFGKGRLREEEAEIARAMNVTKKGLRDHLVEADSTEKATENPHDG</sequence>